<keyword evidence="1" id="KW-1133">Transmembrane helix</keyword>
<feature type="transmembrane region" description="Helical" evidence="1">
    <location>
        <begin position="149"/>
        <end position="168"/>
    </location>
</feature>
<name>A0AAV3RTA8_LITER</name>
<protein>
    <recommendedName>
        <fullName evidence="4">Zinc finger GRF-type domain-containing protein</fullName>
    </recommendedName>
</protein>
<comment type="caution">
    <text evidence="2">The sequence shown here is derived from an EMBL/GenBank/DDBJ whole genome shotgun (WGS) entry which is preliminary data.</text>
</comment>
<evidence type="ECO:0000313" key="3">
    <source>
        <dbReference type="Proteomes" id="UP001454036"/>
    </source>
</evidence>
<organism evidence="2 3">
    <name type="scientific">Lithospermum erythrorhizon</name>
    <name type="common">Purple gromwell</name>
    <name type="synonym">Lithospermum officinale var. erythrorhizon</name>
    <dbReference type="NCBI Taxonomy" id="34254"/>
    <lineage>
        <taxon>Eukaryota</taxon>
        <taxon>Viridiplantae</taxon>
        <taxon>Streptophyta</taxon>
        <taxon>Embryophyta</taxon>
        <taxon>Tracheophyta</taxon>
        <taxon>Spermatophyta</taxon>
        <taxon>Magnoliopsida</taxon>
        <taxon>eudicotyledons</taxon>
        <taxon>Gunneridae</taxon>
        <taxon>Pentapetalae</taxon>
        <taxon>asterids</taxon>
        <taxon>lamiids</taxon>
        <taxon>Boraginales</taxon>
        <taxon>Boraginaceae</taxon>
        <taxon>Boraginoideae</taxon>
        <taxon>Lithospermeae</taxon>
        <taxon>Lithospermum</taxon>
    </lineage>
</organism>
<evidence type="ECO:0000256" key="1">
    <source>
        <dbReference type="SAM" id="Phobius"/>
    </source>
</evidence>
<accession>A0AAV3RTA8</accession>
<keyword evidence="1" id="KW-0472">Membrane</keyword>
<gene>
    <name evidence="2" type="ORF">LIER_32226</name>
</gene>
<keyword evidence="1" id="KW-0812">Transmembrane</keyword>
<sequence length="188" mass="21217">MELMEEYRKLKDTLKKYPKSIMEKDLTEYDTSTVVDGTNEVQLETNADWTLLATCPPESLIEVVEVIMADGTKLEKTFLSLLGRTMIGCGRNAMEWVSFTKKNPGRRFVRCAYRVFSCRFWEWIDDPVSPLVCKVMQVKAQSGEMKVKVLATIVLSCLVVIVFLVTFGSTNVVCSCNCGSKDLPYVLA</sequence>
<proteinExistence type="predicted"/>
<dbReference type="EMBL" id="BAABME010012283">
    <property type="protein sequence ID" value="GAA0184938.1"/>
    <property type="molecule type" value="Genomic_DNA"/>
</dbReference>
<keyword evidence="3" id="KW-1185">Reference proteome</keyword>
<evidence type="ECO:0000313" key="2">
    <source>
        <dbReference type="EMBL" id="GAA0184938.1"/>
    </source>
</evidence>
<evidence type="ECO:0008006" key="4">
    <source>
        <dbReference type="Google" id="ProtNLM"/>
    </source>
</evidence>
<dbReference type="AlphaFoldDB" id="A0AAV3RTA8"/>
<dbReference type="Proteomes" id="UP001454036">
    <property type="component" value="Unassembled WGS sequence"/>
</dbReference>
<reference evidence="2 3" key="1">
    <citation type="submission" date="2024-01" db="EMBL/GenBank/DDBJ databases">
        <title>The complete chloroplast genome sequence of Lithospermum erythrorhizon: insights into the phylogenetic relationship among Boraginaceae species and the maternal lineages of purple gromwells.</title>
        <authorList>
            <person name="Okada T."/>
            <person name="Watanabe K."/>
        </authorList>
    </citation>
    <scope>NUCLEOTIDE SEQUENCE [LARGE SCALE GENOMIC DNA]</scope>
</reference>